<evidence type="ECO:0000313" key="7">
    <source>
        <dbReference type="Proteomes" id="UP001388259"/>
    </source>
</evidence>
<evidence type="ECO:0000259" key="4">
    <source>
        <dbReference type="PROSITE" id="PS01124"/>
    </source>
</evidence>
<keyword evidence="2" id="KW-0238">DNA-binding</keyword>
<evidence type="ECO:0000256" key="3">
    <source>
        <dbReference type="ARBA" id="ARBA00023163"/>
    </source>
</evidence>
<dbReference type="Pfam" id="PF12833">
    <property type="entry name" value="HTH_18"/>
    <property type="match status" value="1"/>
</dbReference>
<organism evidence="5 7">
    <name type="scientific">Aequorivita flava</name>
    <dbReference type="NCBI Taxonomy" id="3114371"/>
    <lineage>
        <taxon>Bacteria</taxon>
        <taxon>Pseudomonadati</taxon>
        <taxon>Bacteroidota</taxon>
        <taxon>Flavobacteriia</taxon>
        <taxon>Flavobacteriales</taxon>
        <taxon>Flavobacteriaceae</taxon>
        <taxon>Aequorivita</taxon>
    </lineage>
</organism>
<dbReference type="RefSeq" id="WP_342686605.1">
    <property type="nucleotide sequence ID" value="NZ_JAZBJM010000001.1"/>
</dbReference>
<dbReference type="Proteomes" id="UP001390963">
    <property type="component" value="Unassembled WGS sequence"/>
</dbReference>
<dbReference type="PANTHER" id="PTHR43280">
    <property type="entry name" value="ARAC-FAMILY TRANSCRIPTIONAL REGULATOR"/>
    <property type="match status" value="1"/>
</dbReference>
<dbReference type="PANTHER" id="PTHR43280:SF2">
    <property type="entry name" value="HTH-TYPE TRANSCRIPTIONAL REGULATOR EXSA"/>
    <property type="match status" value="1"/>
</dbReference>
<dbReference type="InterPro" id="IPR018060">
    <property type="entry name" value="HTH_AraC"/>
</dbReference>
<dbReference type="EMBL" id="JBANCF010000001">
    <property type="protein sequence ID" value="MEM0572050.1"/>
    <property type="molecule type" value="Genomic_DNA"/>
</dbReference>
<reference evidence="5 8" key="1">
    <citation type="submission" date="2024-01" db="EMBL/GenBank/DDBJ databases">
        <title>Aequorivita flavus sp. nov., isolated from deep-sea sediment.</title>
        <authorList>
            <person name="Chen X."/>
        </authorList>
    </citation>
    <scope>NUCLEOTIDE SEQUENCE</scope>
    <source>
        <strain evidence="5">MCCC 1A16923</strain>
        <strain evidence="6 8">MCCC 1A16935</strain>
    </source>
</reference>
<keyword evidence="8" id="KW-1185">Reference proteome</keyword>
<name>A0AB35YQ32_9FLAO</name>
<keyword evidence="1" id="KW-0805">Transcription regulation</keyword>
<dbReference type="InterPro" id="IPR018062">
    <property type="entry name" value="HTH_AraC-typ_CS"/>
</dbReference>
<evidence type="ECO:0000313" key="5">
    <source>
        <dbReference type="EMBL" id="MEM0517209.1"/>
    </source>
</evidence>
<protein>
    <submittedName>
        <fullName evidence="5">AraC family transcriptional regulator</fullName>
    </submittedName>
</protein>
<gene>
    <name evidence="6" type="ORF">VZD24_00855</name>
    <name evidence="5" type="ORF">VZD85_02505</name>
</gene>
<comment type="caution">
    <text evidence="5">The sequence shown here is derived from an EMBL/GenBank/DDBJ whole genome shotgun (WGS) entry which is preliminary data.</text>
</comment>
<evidence type="ECO:0000313" key="8">
    <source>
        <dbReference type="Proteomes" id="UP001390963"/>
    </source>
</evidence>
<sequence length="269" mass="31108">MENGFQIQLPKNHFLQKLVDYYFFIDIPVSQLVMKEEYVLPFPRLTFGYFFEHPFSVTNHSKNKSQTAEMIISRISTDKISVAPLTDRLKILGAHVKPFTLAYLTNKNVSELPWIINTKELFGKKAESFQKKIDTCGSTKEMFTEVEKIFQNTVLAKDLSQIEIVMETIEATRGSVSISFLADTVGVTSRTLRNYFYKYIGCSPKDYLQLVKLKQSVFQMKNDPSSLTSLSYDQNFADQAYFSNTIKNLTDQSPKKIRENLPDFRFLQF</sequence>
<keyword evidence="3" id="KW-0804">Transcription</keyword>
<dbReference type="PROSITE" id="PS01124">
    <property type="entry name" value="HTH_ARAC_FAMILY_2"/>
    <property type="match status" value="1"/>
</dbReference>
<dbReference type="AlphaFoldDB" id="A0AB35YQ32"/>
<evidence type="ECO:0000313" key="6">
    <source>
        <dbReference type="EMBL" id="MEM0572050.1"/>
    </source>
</evidence>
<evidence type="ECO:0000256" key="1">
    <source>
        <dbReference type="ARBA" id="ARBA00023015"/>
    </source>
</evidence>
<evidence type="ECO:0000256" key="2">
    <source>
        <dbReference type="ARBA" id="ARBA00023125"/>
    </source>
</evidence>
<dbReference type="PROSITE" id="PS00041">
    <property type="entry name" value="HTH_ARAC_FAMILY_1"/>
    <property type="match status" value="1"/>
</dbReference>
<feature type="domain" description="HTH araC/xylS-type" evidence="4">
    <location>
        <begin position="160"/>
        <end position="260"/>
    </location>
</feature>
<dbReference type="EMBL" id="JAZBJM010000001">
    <property type="protein sequence ID" value="MEM0517209.1"/>
    <property type="molecule type" value="Genomic_DNA"/>
</dbReference>
<dbReference type="GO" id="GO:0043565">
    <property type="term" value="F:sequence-specific DNA binding"/>
    <property type="evidence" value="ECO:0007669"/>
    <property type="project" value="InterPro"/>
</dbReference>
<proteinExistence type="predicted"/>
<dbReference type="Proteomes" id="UP001388259">
    <property type="component" value="Unassembled WGS sequence"/>
</dbReference>
<dbReference type="SMART" id="SM00342">
    <property type="entry name" value="HTH_ARAC"/>
    <property type="match status" value="1"/>
</dbReference>
<dbReference type="Gene3D" id="1.10.10.60">
    <property type="entry name" value="Homeodomain-like"/>
    <property type="match status" value="1"/>
</dbReference>
<dbReference type="GO" id="GO:0003700">
    <property type="term" value="F:DNA-binding transcription factor activity"/>
    <property type="evidence" value="ECO:0007669"/>
    <property type="project" value="InterPro"/>
</dbReference>
<accession>A0AB35YQ32</accession>